<dbReference type="GO" id="GO:0005524">
    <property type="term" value="F:ATP binding"/>
    <property type="evidence" value="ECO:0007669"/>
    <property type="project" value="UniProtKB-KW"/>
</dbReference>
<dbReference type="Gene3D" id="3.40.50.300">
    <property type="entry name" value="P-loop containing nucleotide triphosphate hydrolases"/>
    <property type="match status" value="1"/>
</dbReference>
<accession>A0A7U7J686</accession>
<feature type="domain" description="ABC transporter" evidence="5">
    <location>
        <begin position="13"/>
        <end position="242"/>
    </location>
</feature>
<gene>
    <name evidence="6" type="ORF">BN874_80094</name>
</gene>
<keyword evidence="7" id="KW-1185">Reference proteome</keyword>
<comment type="caution">
    <text evidence="6">The sequence shown here is derived from an EMBL/GenBank/DDBJ whole genome shotgun (WGS) entry which is preliminary data.</text>
</comment>
<dbReference type="AlphaFoldDB" id="A0A7U7J686"/>
<dbReference type="PANTHER" id="PTHR43335:SF4">
    <property type="entry name" value="ABC TRANSPORTER, ATP-BINDING PROTEIN"/>
    <property type="match status" value="1"/>
</dbReference>
<dbReference type="InterPro" id="IPR003439">
    <property type="entry name" value="ABC_transporter-like_ATP-bd"/>
</dbReference>
<proteinExistence type="inferred from homology"/>
<keyword evidence="3" id="KW-0547">Nucleotide-binding</keyword>
<name>A0A7U7J686_9GAMM</name>
<organism evidence="6 7">
    <name type="scientific">Candidatus Contendobacter odensis Run_B_J11</name>
    <dbReference type="NCBI Taxonomy" id="1400861"/>
    <lineage>
        <taxon>Bacteria</taxon>
        <taxon>Pseudomonadati</taxon>
        <taxon>Pseudomonadota</taxon>
        <taxon>Gammaproteobacteria</taxon>
        <taxon>Candidatus Competibacteraceae</taxon>
        <taxon>Candidatus Contendibacter</taxon>
    </lineage>
</organism>
<dbReference type="InterPro" id="IPR027417">
    <property type="entry name" value="P-loop_NTPase"/>
</dbReference>
<evidence type="ECO:0000259" key="5">
    <source>
        <dbReference type="PROSITE" id="PS50893"/>
    </source>
</evidence>
<dbReference type="GO" id="GO:0016887">
    <property type="term" value="F:ATP hydrolysis activity"/>
    <property type="evidence" value="ECO:0007669"/>
    <property type="project" value="InterPro"/>
</dbReference>
<dbReference type="SMART" id="SM00382">
    <property type="entry name" value="AAA"/>
    <property type="match status" value="1"/>
</dbReference>
<evidence type="ECO:0000313" key="6">
    <source>
        <dbReference type="EMBL" id="CDH47404.1"/>
    </source>
</evidence>
<dbReference type="CDD" id="cd03230">
    <property type="entry name" value="ABC_DR_subfamily_A"/>
    <property type="match status" value="1"/>
</dbReference>
<keyword evidence="4" id="KW-0067">ATP-binding</keyword>
<reference evidence="6 7" key="1">
    <citation type="journal article" date="2014" name="ISME J.">
        <title>Candidatus Competibacter-lineage genomes retrieved from metagenomes reveal functional metabolic diversity.</title>
        <authorList>
            <person name="McIlroy S.J."/>
            <person name="Albertsen M."/>
            <person name="Andresen E.K."/>
            <person name="Saunders A.M."/>
            <person name="Kristiansen R."/>
            <person name="Stokholm-Bjerregaard M."/>
            <person name="Nielsen K.L."/>
            <person name="Nielsen P.H."/>
        </authorList>
    </citation>
    <scope>NUCLEOTIDE SEQUENCE [LARGE SCALE GENOMIC DNA]</scope>
    <source>
        <strain evidence="6 7">Run_B_J11</strain>
    </source>
</reference>
<dbReference type="InterPro" id="IPR003593">
    <property type="entry name" value="AAA+_ATPase"/>
</dbReference>
<evidence type="ECO:0000256" key="4">
    <source>
        <dbReference type="ARBA" id="ARBA00022840"/>
    </source>
</evidence>
<dbReference type="PROSITE" id="PS50893">
    <property type="entry name" value="ABC_TRANSPORTER_2"/>
    <property type="match status" value="1"/>
</dbReference>
<evidence type="ECO:0000256" key="2">
    <source>
        <dbReference type="ARBA" id="ARBA00022448"/>
    </source>
</evidence>
<dbReference type="EMBL" id="CBTK010000298">
    <property type="protein sequence ID" value="CDH47404.1"/>
    <property type="molecule type" value="Genomic_DNA"/>
</dbReference>
<dbReference type="PANTHER" id="PTHR43335">
    <property type="entry name" value="ABC TRANSPORTER, ATP-BINDING PROTEIN"/>
    <property type="match status" value="1"/>
</dbReference>
<evidence type="ECO:0000256" key="1">
    <source>
        <dbReference type="ARBA" id="ARBA00005417"/>
    </source>
</evidence>
<keyword evidence="2" id="KW-0813">Transport</keyword>
<evidence type="ECO:0000313" key="7">
    <source>
        <dbReference type="Proteomes" id="UP000019184"/>
    </source>
</evidence>
<dbReference type="Proteomes" id="UP000019184">
    <property type="component" value="Unassembled WGS sequence"/>
</dbReference>
<evidence type="ECO:0000256" key="3">
    <source>
        <dbReference type="ARBA" id="ARBA00022741"/>
    </source>
</evidence>
<dbReference type="SUPFAM" id="SSF52540">
    <property type="entry name" value="P-loop containing nucleoside triphosphate hydrolases"/>
    <property type="match status" value="1"/>
</dbReference>
<comment type="similarity">
    <text evidence="1">Belongs to the ABC transporter superfamily.</text>
</comment>
<dbReference type="Pfam" id="PF00005">
    <property type="entry name" value="ABC_tran"/>
    <property type="match status" value="1"/>
</dbReference>
<sequence length="319" mass="34908">MLGENAMTGEIVLRVEELSHRYGENRGVDAVSFTLSRGQVLGFLGPNGAGKSTTLRMLAGVLAPDAGRIIINGADLLDQPQRAKQAIGYLPEQPPLYRELTVDEQLHYSARLHRLDRAASRQAMTRGKERCGLMEVSRRLIGNLSKGYRQRVGIAQAMLHDPPVLILDEPTVGLDPIQGREIRDLIRELGQDRGVILSTHLLAEVQTTCNQVQIMQSGRLVYNGALADLHQQQHQSSRLRIGLNAPPPATELARLPAVMRVEDLGGGQFRLHHAVGAAPHQALIKHAQAGGWDLWEMTPEAAGLEQICIELMLGQEAVA</sequence>
<protein>
    <submittedName>
        <fullName evidence="6">ABC transporter related protein</fullName>
    </submittedName>
</protein>